<gene>
    <name evidence="1" type="ORF">KFK09_008437</name>
</gene>
<proteinExistence type="predicted"/>
<dbReference type="AlphaFoldDB" id="A0A8T3BPZ0"/>
<dbReference type="OrthoDB" id="1892038at2759"/>
<comment type="caution">
    <text evidence="1">The sequence shown here is derived from an EMBL/GenBank/DDBJ whole genome shotgun (WGS) entry which is preliminary data.</text>
</comment>
<reference evidence="1" key="1">
    <citation type="journal article" date="2022" name="Front. Genet.">
        <title>Chromosome-Scale Assembly of the Dendrobium nobile Genome Provides Insights Into the Molecular Mechanism of the Biosynthesis of the Medicinal Active Ingredient of Dendrobium.</title>
        <authorList>
            <person name="Xu Q."/>
            <person name="Niu S.-C."/>
            <person name="Li K.-L."/>
            <person name="Zheng P.-J."/>
            <person name="Zhang X.-J."/>
            <person name="Jia Y."/>
            <person name="Liu Y."/>
            <person name="Niu Y.-X."/>
            <person name="Yu L.-H."/>
            <person name="Chen D.-F."/>
            <person name="Zhang G.-Q."/>
        </authorList>
    </citation>
    <scope>NUCLEOTIDE SEQUENCE</scope>
    <source>
        <tissue evidence="1">Leaf</tissue>
    </source>
</reference>
<sequence>MGSITENGLYQVDRTEKSAIVSEGENFLGSSPSMVVFPRQIIDLPPLKLEVEDSSEDMNPRNMWQVYALGGFMLAKWIWARWKERRGNSQEDPLLRVARALLFDDSVVSQLAAPFALTLVVLFGLASICGKPLQTDQATASISRPSIARVLVELDVSKKHPTEVWLHPHLRKVNVGSKPSQNKIDVPSDNENLLHATSNGKDILDMAENNGIISKSNDVPLTLDVNNSLNNKIDPLPIVNPAPITPPSSIDDSLSKQVDRSVNEVVVPTVDIRLEHQGLNDEVSLNILNPVSSTLNYSLNAILPTNVDDGLCSKQKLVPASSNFQILSVDLVEVEVLEEGELSHKGNGRGENPECKSPTFSTMRYHNLTDTEDLEFSAKCFARDDLDISFIKGRGKRGSSGRSWIVRDDRYSSVDLIFVRFRSDFCTDLSAVLVLGRARKSRIRFQSLIRLDDYFEEMNSDRCFVPLHLMFLENWKMVNNCESICQNLPSEANFASLREVKSHLCNLQAQEETYWKQKASAKYLVEGDKNTKYFHALVNRKRASNSILKISREDGYVTENGEKFDMLAVHHFKNRLNRIFNPTNLLNPSIIPSIVSENDNDMLACSPSIEELKDIIFNMNGNSVTGPNGFTTNFFQNSWDIIKDDLYETVLDFFTGFVKGRSIYDNILIFQEFCHDLDIKARLPLVPSLFIIDVDYLSSSWDYYKLAEVVTECIIQKILNIPINIDTKDAWFVNYKGHIRNVTSALIFWYLWLERNNSVFKGIKMDSARIDYSQVHSDGNACARWLARFGAGFDGFKDFVEANSHSPLRGFLNLDIISFPYLLSSSFARWGAGGSHQPVAFLRTYGFFNVVLRVEATIPILRVDQFCVVGLLHSFWDLGAVADC</sequence>
<protein>
    <submittedName>
        <fullName evidence="1">Uncharacterized protein</fullName>
    </submittedName>
</protein>
<evidence type="ECO:0000313" key="2">
    <source>
        <dbReference type="Proteomes" id="UP000829196"/>
    </source>
</evidence>
<dbReference type="GO" id="GO:0009507">
    <property type="term" value="C:chloroplast"/>
    <property type="evidence" value="ECO:0007669"/>
    <property type="project" value="TreeGrafter"/>
</dbReference>
<dbReference type="EMBL" id="JAGYWB010000007">
    <property type="protein sequence ID" value="KAI0515770.1"/>
    <property type="molecule type" value="Genomic_DNA"/>
</dbReference>
<name>A0A8T3BPZ0_DENNO</name>
<evidence type="ECO:0000313" key="1">
    <source>
        <dbReference type="EMBL" id="KAI0515770.1"/>
    </source>
</evidence>
<dbReference type="PANTHER" id="PTHR36374:SF1">
    <property type="entry name" value="OS01G0969000 PROTEIN"/>
    <property type="match status" value="1"/>
</dbReference>
<accession>A0A8T3BPZ0</accession>
<organism evidence="1 2">
    <name type="scientific">Dendrobium nobile</name>
    <name type="common">Orchid</name>
    <dbReference type="NCBI Taxonomy" id="94219"/>
    <lineage>
        <taxon>Eukaryota</taxon>
        <taxon>Viridiplantae</taxon>
        <taxon>Streptophyta</taxon>
        <taxon>Embryophyta</taxon>
        <taxon>Tracheophyta</taxon>
        <taxon>Spermatophyta</taxon>
        <taxon>Magnoliopsida</taxon>
        <taxon>Liliopsida</taxon>
        <taxon>Asparagales</taxon>
        <taxon>Orchidaceae</taxon>
        <taxon>Epidendroideae</taxon>
        <taxon>Malaxideae</taxon>
        <taxon>Dendrobiinae</taxon>
        <taxon>Dendrobium</taxon>
    </lineage>
</organism>
<dbReference type="PANTHER" id="PTHR36374">
    <property type="entry name" value="OS01G0969000 PROTEIN"/>
    <property type="match status" value="1"/>
</dbReference>
<keyword evidence="2" id="KW-1185">Reference proteome</keyword>
<dbReference type="Proteomes" id="UP000829196">
    <property type="component" value="Unassembled WGS sequence"/>
</dbReference>